<sequence>MEKTIYVVTMLRSRNLLTRKYGKGFFNDFKTISKEKLYEILPQVPDIGKSIFSFNYQFGPAYIAWYKAFMELKLEQQEIWENIWLMNERMITIIPRGLLHLAGKSYINGFKKKAAMHAERQLKKELHPYDWQIAYREVSDNTFEIDITECGLKKLAHDFDADGLLPGICRMDYMVSYLMGNGFERTKTLGDGDDCCNCRYHREGLCAWSPEKGFEGRR</sequence>
<reference evidence="1 2" key="1">
    <citation type="submission" date="2011-11" db="EMBL/GenBank/DDBJ databases">
        <title>Complete sequence of Spirochaeta sp. grapes.</title>
        <authorList>
            <consortium name="US DOE Joint Genome Institute"/>
            <person name="Lucas S."/>
            <person name="Han J."/>
            <person name="Lapidus A."/>
            <person name="Cheng J.-F."/>
            <person name="Goodwin L."/>
            <person name="Pitluck S."/>
            <person name="Peters L."/>
            <person name="Ovchinnikova G."/>
            <person name="Munk A.C."/>
            <person name="Detter J.C."/>
            <person name="Han C."/>
            <person name="Tapia R."/>
            <person name="Land M."/>
            <person name="Hauser L."/>
            <person name="Kyrpides N."/>
            <person name="Ivanova N."/>
            <person name="Pagani I."/>
            <person name="Ritalahtilisa K."/>
            <person name="Loeffler F."/>
            <person name="Woyke T."/>
        </authorList>
    </citation>
    <scope>NUCLEOTIDE SEQUENCE [LARGE SCALE GENOMIC DNA]</scope>
    <source>
        <strain evidence="2">ATCC BAA-1885 / DSM 22778 / Grapes</strain>
    </source>
</reference>
<dbReference type="EMBL" id="CP003155">
    <property type="protein sequence ID" value="AEV29565.1"/>
    <property type="molecule type" value="Genomic_DNA"/>
</dbReference>
<evidence type="ECO:0000313" key="2">
    <source>
        <dbReference type="Proteomes" id="UP000005632"/>
    </source>
</evidence>
<dbReference type="InterPro" id="IPR026002">
    <property type="entry name" value="ATC_hydrolase-like"/>
</dbReference>
<evidence type="ECO:0008006" key="3">
    <source>
        <dbReference type="Google" id="ProtNLM"/>
    </source>
</evidence>
<dbReference type="HOGENOM" id="CLU_1266217_0_0_12"/>
<gene>
    <name evidence="1" type="ordered locus">SpiGrapes_1768</name>
</gene>
<accession>G8QXK2</accession>
<organism evidence="1 2">
    <name type="scientific">Sphaerochaeta pleomorpha (strain ATCC BAA-1885 / DSM 22778 / Grapes)</name>
    <dbReference type="NCBI Taxonomy" id="158190"/>
    <lineage>
        <taxon>Bacteria</taxon>
        <taxon>Pseudomonadati</taxon>
        <taxon>Spirochaetota</taxon>
        <taxon>Spirochaetia</taxon>
        <taxon>Spirochaetales</taxon>
        <taxon>Sphaerochaetaceae</taxon>
        <taxon>Sphaerochaeta</taxon>
    </lineage>
</organism>
<dbReference type="KEGG" id="sgp:SpiGrapes_1768"/>
<name>G8QXK2_SPHPG</name>
<dbReference type="Proteomes" id="UP000005632">
    <property type="component" value="Chromosome"/>
</dbReference>
<keyword evidence="2" id="KW-1185">Reference proteome</keyword>
<dbReference type="eggNOG" id="ENOG5032PXZ">
    <property type="taxonomic scope" value="Bacteria"/>
</dbReference>
<proteinExistence type="predicted"/>
<dbReference type="OrthoDB" id="1899188at2"/>
<dbReference type="AlphaFoldDB" id="G8QXK2"/>
<evidence type="ECO:0000313" key="1">
    <source>
        <dbReference type="EMBL" id="AEV29565.1"/>
    </source>
</evidence>
<protein>
    <recommendedName>
        <fullName evidence="3">L-2-amino-thiazoline-4-carboxylic acid hydrolase</fullName>
    </recommendedName>
</protein>
<dbReference type="STRING" id="158190.SpiGrapes_1768"/>
<dbReference type="Pfam" id="PF14196">
    <property type="entry name" value="ATC_hydrolase"/>
    <property type="match status" value="1"/>
</dbReference>